<accession>A0ABT4TF99</accession>
<feature type="chain" id="PRO_5045447398" evidence="1">
    <location>
        <begin position="19"/>
        <end position="254"/>
    </location>
</feature>
<dbReference type="Proteomes" id="UP001165685">
    <property type="component" value="Unassembled WGS sequence"/>
</dbReference>
<evidence type="ECO:0000313" key="3">
    <source>
        <dbReference type="Proteomes" id="UP001165685"/>
    </source>
</evidence>
<evidence type="ECO:0000256" key="1">
    <source>
        <dbReference type="SAM" id="SignalP"/>
    </source>
</evidence>
<comment type="caution">
    <text evidence="2">The sequence shown here is derived from an EMBL/GenBank/DDBJ whole genome shotgun (WGS) entry which is preliminary data.</text>
</comment>
<reference evidence="2" key="1">
    <citation type="submission" date="2023-01" db="EMBL/GenBank/DDBJ databases">
        <title>Draft genome sequence of Nocardiopsis sp. LSu2-4 isolated from halophytes.</title>
        <authorList>
            <person name="Duangmal K."/>
            <person name="Chantavorakit T."/>
        </authorList>
    </citation>
    <scope>NUCLEOTIDE SEQUENCE</scope>
    <source>
        <strain evidence="2">LSu2-4</strain>
    </source>
</reference>
<sequence>MINRNLLAIGLTGPLVLAAGCSGGPAASGDGAPEGGGGSSGPALSTVLLLGDSVAAGQALPMAEAFGASGVEFTSIASDGGGNVVGPFSEKNWEELPDRIASAEADAVVYQITTYDWGTREEQREGYAKLADTVVDSGSDLFLVTMPPIEPDDFYAPHMEDLDRTAEVAGEVAESSDGVELLDAEEVWGEEFQRTREGEPDRSSDGIHTCPQGAARFTRWVLDELAGSYPGFAPADPEEWANTGWSGDERFSGC</sequence>
<name>A0ABT4TF99_9ACTN</name>
<dbReference type="RefSeq" id="WP_270675792.1">
    <property type="nucleotide sequence ID" value="NZ_JAQFWP010000003.1"/>
</dbReference>
<dbReference type="InterPro" id="IPR036514">
    <property type="entry name" value="SGNH_hydro_sf"/>
</dbReference>
<organism evidence="2 3">
    <name type="scientific">Nocardiopsis suaedae</name>
    <dbReference type="NCBI Taxonomy" id="3018444"/>
    <lineage>
        <taxon>Bacteria</taxon>
        <taxon>Bacillati</taxon>
        <taxon>Actinomycetota</taxon>
        <taxon>Actinomycetes</taxon>
        <taxon>Streptosporangiales</taxon>
        <taxon>Nocardiopsidaceae</taxon>
        <taxon>Nocardiopsis</taxon>
    </lineage>
</organism>
<keyword evidence="1" id="KW-0732">Signal</keyword>
<protein>
    <submittedName>
        <fullName evidence="2">SGNH/GDSL hydrolase family protein</fullName>
    </submittedName>
</protein>
<keyword evidence="3" id="KW-1185">Reference proteome</keyword>
<dbReference type="PROSITE" id="PS51257">
    <property type="entry name" value="PROKAR_LIPOPROTEIN"/>
    <property type="match status" value="1"/>
</dbReference>
<gene>
    <name evidence="2" type="ORF">O4U47_02530</name>
</gene>
<dbReference type="Gene3D" id="3.40.50.1110">
    <property type="entry name" value="SGNH hydrolase"/>
    <property type="match status" value="1"/>
</dbReference>
<evidence type="ECO:0000313" key="2">
    <source>
        <dbReference type="EMBL" id="MDA2803377.1"/>
    </source>
</evidence>
<feature type="signal peptide" evidence="1">
    <location>
        <begin position="1"/>
        <end position="18"/>
    </location>
</feature>
<keyword evidence="2" id="KW-0378">Hydrolase</keyword>
<dbReference type="GO" id="GO:0016787">
    <property type="term" value="F:hydrolase activity"/>
    <property type="evidence" value="ECO:0007669"/>
    <property type="project" value="UniProtKB-KW"/>
</dbReference>
<dbReference type="SUPFAM" id="SSF52266">
    <property type="entry name" value="SGNH hydrolase"/>
    <property type="match status" value="1"/>
</dbReference>
<dbReference type="CDD" id="cd00229">
    <property type="entry name" value="SGNH_hydrolase"/>
    <property type="match status" value="1"/>
</dbReference>
<dbReference type="EMBL" id="JAQFWP010000003">
    <property type="protein sequence ID" value="MDA2803377.1"/>
    <property type="molecule type" value="Genomic_DNA"/>
</dbReference>
<proteinExistence type="predicted"/>